<name>A0ABX6GSV5_9GAMM</name>
<keyword evidence="1" id="KW-1133">Transmembrane helix</keyword>
<proteinExistence type="predicted"/>
<evidence type="ECO:0000313" key="2">
    <source>
        <dbReference type="EMBL" id="QHA89338.1"/>
    </source>
</evidence>
<evidence type="ECO:0000256" key="1">
    <source>
        <dbReference type="SAM" id="Phobius"/>
    </source>
</evidence>
<reference evidence="2 3" key="1">
    <citation type="submission" date="2019-07" db="EMBL/GenBank/DDBJ databases">
        <title>Serratia dokdonensis sp. nov., an elicitor of systemic resistance in Nicotiana Tabacum.</title>
        <authorList>
            <person name="Son J.-S."/>
            <person name="Hwang Y.-J."/>
            <person name="Lee S.-Y."/>
            <person name="Ghim S.-Y."/>
        </authorList>
    </citation>
    <scope>NUCLEOTIDE SEQUENCE [LARGE SCALE GENOMIC DNA]</scope>
    <source>
        <strain evidence="2 3">KUDC3025</strain>
    </source>
</reference>
<keyword evidence="1" id="KW-0812">Transmembrane</keyword>
<dbReference type="Proteomes" id="UP000430368">
    <property type="component" value="Chromosome"/>
</dbReference>
<accession>A0ABX6GSV5</accession>
<protein>
    <submittedName>
        <fullName evidence="2">Uncharacterized protein</fullName>
    </submittedName>
</protein>
<dbReference type="RefSeq" id="WP_160030966.1">
    <property type="nucleotide sequence ID" value="NZ_CP041764.1"/>
</dbReference>
<feature type="transmembrane region" description="Helical" evidence="1">
    <location>
        <begin position="7"/>
        <end position="29"/>
    </location>
</feature>
<keyword evidence="1" id="KW-0472">Membrane</keyword>
<gene>
    <name evidence="2" type="ORF">FO014_21410</name>
</gene>
<evidence type="ECO:0000313" key="3">
    <source>
        <dbReference type="Proteomes" id="UP000430368"/>
    </source>
</evidence>
<sequence length="72" mass="7998">MRRFLSILVGAAVGIGAILLIFPYIAYWIVGPIHGDDQMNANLVVLIVGVFICTLIGAFLGNWLYSRLKQYQ</sequence>
<dbReference type="EMBL" id="CP041764">
    <property type="protein sequence ID" value="QHA89338.1"/>
    <property type="molecule type" value="Genomic_DNA"/>
</dbReference>
<feature type="transmembrane region" description="Helical" evidence="1">
    <location>
        <begin position="41"/>
        <end position="65"/>
    </location>
</feature>
<keyword evidence="3" id="KW-1185">Reference proteome</keyword>
<organism evidence="2 3">
    <name type="scientific">Serratia rhizosphaerae</name>
    <dbReference type="NCBI Taxonomy" id="2597702"/>
    <lineage>
        <taxon>Bacteria</taxon>
        <taxon>Pseudomonadati</taxon>
        <taxon>Pseudomonadota</taxon>
        <taxon>Gammaproteobacteria</taxon>
        <taxon>Enterobacterales</taxon>
        <taxon>Yersiniaceae</taxon>
        <taxon>Serratia</taxon>
    </lineage>
</organism>